<dbReference type="PRINTS" id="PR00420">
    <property type="entry name" value="RNGMNOXGNASE"/>
</dbReference>
<keyword evidence="4" id="KW-0812">Transmembrane</keyword>
<proteinExistence type="inferred from homology"/>
<dbReference type="SUPFAM" id="SSF51905">
    <property type="entry name" value="FAD/NAD(P)-binding domain"/>
    <property type="match status" value="1"/>
</dbReference>
<dbReference type="GO" id="GO:0016020">
    <property type="term" value="C:membrane"/>
    <property type="evidence" value="ECO:0007669"/>
    <property type="project" value="UniProtKB-SubCell"/>
</dbReference>
<dbReference type="PANTHER" id="PTHR47356">
    <property type="entry name" value="FAD-DEPENDENT MONOOXYGENASE ASQG-RELATED"/>
    <property type="match status" value="1"/>
</dbReference>
<dbReference type="InterPro" id="IPR002938">
    <property type="entry name" value="FAD-bd"/>
</dbReference>
<protein>
    <recommendedName>
        <fullName evidence="9">FAD-binding domain-containing protein</fullName>
    </recommendedName>
</protein>
<dbReference type="OrthoDB" id="10029326at2759"/>
<dbReference type="Pfam" id="PF01494">
    <property type="entry name" value="FAD_binding_3"/>
    <property type="match status" value="1"/>
</dbReference>
<comment type="similarity">
    <text evidence="2">Belongs to the paxM FAD-dependent monooxygenase family.</text>
</comment>
<evidence type="ECO:0000313" key="10">
    <source>
        <dbReference type="EMBL" id="CAG8133726.1"/>
    </source>
</evidence>
<feature type="domain" description="FAD-binding" evidence="9">
    <location>
        <begin position="11"/>
        <end position="347"/>
    </location>
</feature>
<keyword evidence="5" id="KW-0274">FAD</keyword>
<evidence type="ECO:0000313" key="11">
    <source>
        <dbReference type="Proteomes" id="UP001153618"/>
    </source>
</evidence>
<dbReference type="PANTHER" id="PTHR47356:SF2">
    <property type="entry name" value="FAD-BINDING DOMAIN-CONTAINING PROTEIN-RELATED"/>
    <property type="match status" value="1"/>
</dbReference>
<evidence type="ECO:0000256" key="6">
    <source>
        <dbReference type="ARBA" id="ARBA00022989"/>
    </source>
</evidence>
<dbReference type="GO" id="GO:0004497">
    <property type="term" value="F:monooxygenase activity"/>
    <property type="evidence" value="ECO:0007669"/>
    <property type="project" value="InterPro"/>
</dbReference>
<evidence type="ECO:0000256" key="1">
    <source>
        <dbReference type="ARBA" id="ARBA00004370"/>
    </source>
</evidence>
<sequence>MAEDMDTTPFRVIIVGGSVAGLTLANSLSRQNIDFLVLEAHDDITSPVGAAFGLLCHGAMILDQLGMFDDIYEMVEPVKEIHSWRAGGVSLTKLETPKLLQARYGYPCVWLERQQLLGVMFKHLREKEKVLAKKKFLRAEHSARGVIAHCSDGTSFNGSIIVGADGVHSPVRQDMWQHMKDAGLGPALKRDLIATMFQYSCVYGVSAPTVGIEPGIVHRLFGKDFTFFSVVGKERIVYWFLITKLEKTHRAPDVPKLNRDNIEDHIRPYLTQKVNDRVHFQDVYRNTTSTYHVPIEEGTFEYWTWNRFACVGDAINQTTPNLAQGLNGAIENAVSLSNCIASMLKAEDPVNLSTANIDWYLSTWASSRKPRAHAACLASSIMTRFEALLSWRHQFIVFHILPHFKDSLGDLAGYFMAGSDRLDFLPLPDRSLKGTTPFKDSDRKICVYHREQGTKSRALEVNATTFVWHLLANAFM</sequence>
<dbReference type="AlphaFoldDB" id="A0A9W4HUS1"/>
<organism evidence="10 11">
    <name type="scientific">Penicillium olsonii</name>
    <dbReference type="NCBI Taxonomy" id="99116"/>
    <lineage>
        <taxon>Eukaryota</taxon>
        <taxon>Fungi</taxon>
        <taxon>Dikarya</taxon>
        <taxon>Ascomycota</taxon>
        <taxon>Pezizomycotina</taxon>
        <taxon>Eurotiomycetes</taxon>
        <taxon>Eurotiomycetidae</taxon>
        <taxon>Eurotiales</taxon>
        <taxon>Aspergillaceae</taxon>
        <taxon>Penicillium</taxon>
    </lineage>
</organism>
<reference evidence="10" key="1">
    <citation type="submission" date="2021-07" db="EMBL/GenBank/DDBJ databases">
        <authorList>
            <person name="Branca A.L. A."/>
        </authorList>
    </citation>
    <scope>NUCLEOTIDE SEQUENCE</scope>
</reference>
<evidence type="ECO:0000256" key="8">
    <source>
        <dbReference type="ARBA" id="ARBA00023136"/>
    </source>
</evidence>
<evidence type="ECO:0000256" key="2">
    <source>
        <dbReference type="ARBA" id="ARBA00007992"/>
    </source>
</evidence>
<comment type="caution">
    <text evidence="10">The sequence shown here is derived from an EMBL/GenBank/DDBJ whole genome shotgun (WGS) entry which is preliminary data.</text>
</comment>
<keyword evidence="3" id="KW-0285">Flavoprotein</keyword>
<dbReference type="Gene3D" id="3.50.50.60">
    <property type="entry name" value="FAD/NAD(P)-binding domain"/>
    <property type="match status" value="1"/>
</dbReference>
<gene>
    <name evidence="10" type="ORF">POLS_LOCUS5589</name>
</gene>
<keyword evidence="6" id="KW-1133">Transmembrane helix</keyword>
<dbReference type="EMBL" id="CAJVOS010000027">
    <property type="protein sequence ID" value="CAG8133726.1"/>
    <property type="molecule type" value="Genomic_DNA"/>
</dbReference>
<evidence type="ECO:0000256" key="5">
    <source>
        <dbReference type="ARBA" id="ARBA00022827"/>
    </source>
</evidence>
<dbReference type="InterPro" id="IPR036188">
    <property type="entry name" value="FAD/NAD-bd_sf"/>
</dbReference>
<evidence type="ECO:0000259" key="9">
    <source>
        <dbReference type="Pfam" id="PF01494"/>
    </source>
</evidence>
<keyword evidence="11" id="KW-1185">Reference proteome</keyword>
<dbReference type="Proteomes" id="UP001153618">
    <property type="component" value="Unassembled WGS sequence"/>
</dbReference>
<comment type="subcellular location">
    <subcellularLocation>
        <location evidence="1">Membrane</location>
    </subcellularLocation>
</comment>
<evidence type="ECO:0000256" key="3">
    <source>
        <dbReference type="ARBA" id="ARBA00022630"/>
    </source>
</evidence>
<keyword evidence="8" id="KW-0472">Membrane</keyword>
<name>A0A9W4HUS1_PENOL</name>
<evidence type="ECO:0000256" key="7">
    <source>
        <dbReference type="ARBA" id="ARBA00023002"/>
    </source>
</evidence>
<keyword evidence="7" id="KW-0560">Oxidoreductase</keyword>
<evidence type="ECO:0000256" key="4">
    <source>
        <dbReference type="ARBA" id="ARBA00022692"/>
    </source>
</evidence>
<accession>A0A9W4HUS1</accession>
<dbReference type="InterPro" id="IPR050562">
    <property type="entry name" value="FAD_mOase_fung"/>
</dbReference>
<dbReference type="GO" id="GO:0071949">
    <property type="term" value="F:FAD binding"/>
    <property type="evidence" value="ECO:0007669"/>
    <property type="project" value="InterPro"/>
</dbReference>